<dbReference type="PROSITE" id="PS50977">
    <property type="entry name" value="HTH_TETR_2"/>
    <property type="match status" value="1"/>
</dbReference>
<dbReference type="PANTHER" id="PTHR43479:SF12">
    <property type="entry name" value="TRANSCRIPTIONAL REGULATORY PROTEIN"/>
    <property type="match status" value="1"/>
</dbReference>
<keyword evidence="5" id="KW-1185">Reference proteome</keyword>
<dbReference type="RefSeq" id="WP_211972715.1">
    <property type="nucleotide sequence ID" value="NZ_CBFHAM010000001.1"/>
</dbReference>
<proteinExistence type="predicted"/>
<evidence type="ECO:0000259" key="3">
    <source>
        <dbReference type="PROSITE" id="PS50977"/>
    </source>
</evidence>
<dbReference type="Proteomes" id="UP000676386">
    <property type="component" value="Unassembled WGS sequence"/>
</dbReference>
<evidence type="ECO:0000313" key="5">
    <source>
        <dbReference type="Proteomes" id="UP000676386"/>
    </source>
</evidence>
<keyword evidence="1 2" id="KW-0238">DNA-binding</keyword>
<dbReference type="InterPro" id="IPR050624">
    <property type="entry name" value="HTH-type_Tx_Regulator"/>
</dbReference>
<evidence type="ECO:0000313" key="4">
    <source>
        <dbReference type="EMBL" id="MBS0027608.1"/>
    </source>
</evidence>
<protein>
    <submittedName>
        <fullName evidence="4">TetR family transcriptional regulator</fullName>
    </submittedName>
</protein>
<dbReference type="PANTHER" id="PTHR43479">
    <property type="entry name" value="ACREF/ENVCD OPERON REPRESSOR-RELATED"/>
    <property type="match status" value="1"/>
</dbReference>
<sequence length="196" mass="22819">MDTKTMILKTALELYNSQGVNAVTSRHIAAKMGISAGNLHYHFRKTDEIIRKLYEQLAAEFDLIMAGLESIEEMSMEIFREGSVQSFELIYKYRFIFLHFVEISLRIPSIRKDYYALTQRRTTQFLAVFEQLKAKGIFRNDLPENAWETLVQQIFIVADFWLSNNELTIRLKGGNAVKHYSRVFSGIFYPYLAVVP</sequence>
<evidence type="ECO:0000256" key="2">
    <source>
        <dbReference type="PROSITE-ProRule" id="PRU00335"/>
    </source>
</evidence>
<name>A0ABS5IXB7_9BACT</name>
<organism evidence="4 5">
    <name type="scientific">Chitinophaga hostae</name>
    <dbReference type="NCBI Taxonomy" id="2831022"/>
    <lineage>
        <taxon>Bacteria</taxon>
        <taxon>Pseudomonadati</taxon>
        <taxon>Bacteroidota</taxon>
        <taxon>Chitinophagia</taxon>
        <taxon>Chitinophagales</taxon>
        <taxon>Chitinophagaceae</taxon>
        <taxon>Chitinophaga</taxon>
    </lineage>
</organism>
<gene>
    <name evidence="4" type="ORF">KE626_09840</name>
</gene>
<reference evidence="4 5" key="1">
    <citation type="submission" date="2021-04" db="EMBL/GenBank/DDBJ databases">
        <title>Chitinophaga sp. nov., isolated from the rhizosphere soil.</title>
        <authorList>
            <person name="He S."/>
        </authorList>
    </citation>
    <scope>NUCLEOTIDE SEQUENCE [LARGE SCALE GENOMIC DNA]</scope>
    <source>
        <strain evidence="4 5">2R12</strain>
    </source>
</reference>
<dbReference type="InterPro" id="IPR025722">
    <property type="entry name" value="TetR"/>
</dbReference>
<evidence type="ECO:0000256" key="1">
    <source>
        <dbReference type="ARBA" id="ARBA00023125"/>
    </source>
</evidence>
<dbReference type="SUPFAM" id="SSF46689">
    <property type="entry name" value="Homeodomain-like"/>
    <property type="match status" value="1"/>
</dbReference>
<feature type="domain" description="HTH tetR-type" evidence="3">
    <location>
        <begin position="1"/>
        <end position="61"/>
    </location>
</feature>
<comment type="caution">
    <text evidence="4">The sequence shown here is derived from an EMBL/GenBank/DDBJ whole genome shotgun (WGS) entry which is preliminary data.</text>
</comment>
<dbReference type="InterPro" id="IPR009057">
    <property type="entry name" value="Homeodomain-like_sf"/>
</dbReference>
<dbReference type="Pfam" id="PF13972">
    <property type="entry name" value="TetR"/>
    <property type="match status" value="1"/>
</dbReference>
<dbReference type="Gene3D" id="1.10.357.10">
    <property type="entry name" value="Tetracycline Repressor, domain 2"/>
    <property type="match status" value="1"/>
</dbReference>
<dbReference type="EMBL" id="JAGTXB010000004">
    <property type="protein sequence ID" value="MBS0027608.1"/>
    <property type="molecule type" value="Genomic_DNA"/>
</dbReference>
<dbReference type="Pfam" id="PF00440">
    <property type="entry name" value="TetR_N"/>
    <property type="match status" value="1"/>
</dbReference>
<dbReference type="PRINTS" id="PR00455">
    <property type="entry name" value="HTHTETR"/>
</dbReference>
<feature type="DNA-binding region" description="H-T-H motif" evidence="2">
    <location>
        <begin position="24"/>
        <end position="43"/>
    </location>
</feature>
<dbReference type="InterPro" id="IPR001647">
    <property type="entry name" value="HTH_TetR"/>
</dbReference>
<accession>A0ABS5IXB7</accession>